<proteinExistence type="predicted"/>
<name>A0A9X2VRJ7_9PSEU</name>
<keyword evidence="2" id="KW-0378">Hydrolase</keyword>
<dbReference type="AlphaFoldDB" id="A0A9X2VRJ7"/>
<protein>
    <submittedName>
        <fullName evidence="3">Trypsin-like peptidase domain-containing protein</fullName>
    </submittedName>
</protein>
<reference evidence="3" key="1">
    <citation type="submission" date="2022-08" db="EMBL/GenBank/DDBJ databases">
        <authorList>
            <person name="Tistechok S."/>
            <person name="Samborskyy M."/>
            <person name="Roman I."/>
        </authorList>
    </citation>
    <scope>NUCLEOTIDE SEQUENCE</scope>
    <source>
        <strain evidence="3">DSM 103496</strain>
    </source>
</reference>
<dbReference type="GO" id="GO:0004252">
    <property type="term" value="F:serine-type endopeptidase activity"/>
    <property type="evidence" value="ECO:0007669"/>
    <property type="project" value="InterPro"/>
</dbReference>
<comment type="caution">
    <text evidence="3">The sequence shown here is derived from an EMBL/GenBank/DDBJ whole genome shotgun (WGS) entry which is preliminary data.</text>
</comment>
<evidence type="ECO:0000313" key="4">
    <source>
        <dbReference type="Proteomes" id="UP001141259"/>
    </source>
</evidence>
<dbReference type="SUPFAM" id="SSF50494">
    <property type="entry name" value="Trypsin-like serine proteases"/>
    <property type="match status" value="1"/>
</dbReference>
<dbReference type="EMBL" id="JANYMP010000019">
    <property type="protein sequence ID" value="MCS7481570.1"/>
    <property type="molecule type" value="Genomic_DNA"/>
</dbReference>
<sequence length="287" mass="28052">MTETRQDFPAMSGSLNDEATAPGFWRRTSTRLTAAAFAAAVVAGTAGGLIGAASVPTAVTASVTSSTIAKTSTGSSTEDVSAIAASALPSVVQVNVSAAQGSGIGSGVVLSADGRILTNNHVISGAQQVSVTTNDGKEYAATVVGADPNSDLAVLKLTGASGLTPATFADSSRVKVGDQVVAIGSPEGLQGTVTSGIVSALDRTVNIAGESRRSAGTSYQAIQTDASINPGNSGGPLLNSAGQVIGINSAIYSPASGAEQAGSVGIGFSIPSNQAVQIANQLTASAN</sequence>
<dbReference type="RefSeq" id="WP_259627060.1">
    <property type="nucleotide sequence ID" value="NZ_JANYMP010000019.1"/>
</dbReference>
<dbReference type="Gene3D" id="2.40.10.120">
    <property type="match status" value="1"/>
</dbReference>
<dbReference type="PANTHER" id="PTHR43343">
    <property type="entry name" value="PEPTIDASE S12"/>
    <property type="match status" value="1"/>
</dbReference>
<dbReference type="GO" id="GO:0006508">
    <property type="term" value="P:proteolysis"/>
    <property type="evidence" value="ECO:0007669"/>
    <property type="project" value="UniProtKB-KW"/>
</dbReference>
<dbReference type="InterPro" id="IPR051201">
    <property type="entry name" value="Chloro_Bact_Ser_Proteases"/>
</dbReference>
<keyword evidence="1" id="KW-0645">Protease</keyword>
<evidence type="ECO:0000313" key="3">
    <source>
        <dbReference type="EMBL" id="MCS7481570.1"/>
    </source>
</evidence>
<gene>
    <name evidence="3" type="ORF">NZH93_32340</name>
</gene>
<dbReference type="InterPro" id="IPR001940">
    <property type="entry name" value="Peptidase_S1C"/>
</dbReference>
<dbReference type="Pfam" id="PF13365">
    <property type="entry name" value="Trypsin_2"/>
    <property type="match status" value="1"/>
</dbReference>
<dbReference type="Proteomes" id="UP001141259">
    <property type="component" value="Unassembled WGS sequence"/>
</dbReference>
<dbReference type="InterPro" id="IPR009003">
    <property type="entry name" value="Peptidase_S1_PA"/>
</dbReference>
<organism evidence="3 4">
    <name type="scientific">Umezawaea endophytica</name>
    <dbReference type="NCBI Taxonomy" id="1654476"/>
    <lineage>
        <taxon>Bacteria</taxon>
        <taxon>Bacillati</taxon>
        <taxon>Actinomycetota</taxon>
        <taxon>Actinomycetes</taxon>
        <taxon>Pseudonocardiales</taxon>
        <taxon>Pseudonocardiaceae</taxon>
        <taxon>Umezawaea</taxon>
    </lineage>
</organism>
<evidence type="ECO:0000256" key="1">
    <source>
        <dbReference type="ARBA" id="ARBA00022670"/>
    </source>
</evidence>
<dbReference type="PRINTS" id="PR00834">
    <property type="entry name" value="PROTEASES2C"/>
</dbReference>
<keyword evidence="4" id="KW-1185">Reference proteome</keyword>
<evidence type="ECO:0000256" key="2">
    <source>
        <dbReference type="ARBA" id="ARBA00022801"/>
    </source>
</evidence>
<accession>A0A9X2VRJ7</accession>
<dbReference type="PANTHER" id="PTHR43343:SF3">
    <property type="entry name" value="PROTEASE DO-LIKE 8, CHLOROPLASTIC"/>
    <property type="match status" value="1"/>
</dbReference>